<comment type="caution">
    <text evidence="2">The sequence shown here is derived from an EMBL/GenBank/DDBJ whole genome shotgun (WGS) entry which is preliminary data.</text>
</comment>
<feature type="chain" id="PRO_5040238852" description="Chitosanase" evidence="1">
    <location>
        <begin position="22"/>
        <end position="229"/>
    </location>
</feature>
<dbReference type="OrthoDB" id="2349272at2759"/>
<dbReference type="InterPro" id="IPR023346">
    <property type="entry name" value="Lysozyme-like_dom_sf"/>
</dbReference>
<reference evidence="2" key="1">
    <citation type="submission" date="2021-05" db="EMBL/GenBank/DDBJ databases">
        <title>Comparative genomics of three Colletotrichum scovillei strains and genetic complementation revealed genes involved fungal growth and virulence on chili pepper.</title>
        <authorList>
            <person name="Hsieh D.-K."/>
            <person name="Chuang S.-C."/>
            <person name="Chen C.-Y."/>
            <person name="Chao Y.-T."/>
            <person name="Lu M.-Y.J."/>
            <person name="Lee M.-H."/>
            <person name="Shih M.-C."/>
        </authorList>
    </citation>
    <scope>NUCLEOTIDE SEQUENCE</scope>
    <source>
        <strain evidence="2">Coll-153</strain>
    </source>
</reference>
<proteinExistence type="predicted"/>
<evidence type="ECO:0008006" key="4">
    <source>
        <dbReference type="Google" id="ProtNLM"/>
    </source>
</evidence>
<dbReference type="EMBL" id="JAESDN010000005">
    <property type="protein sequence ID" value="KAG7050290.1"/>
    <property type="molecule type" value="Genomic_DNA"/>
</dbReference>
<dbReference type="Proteomes" id="UP000699042">
    <property type="component" value="Unassembled WGS sequence"/>
</dbReference>
<keyword evidence="3" id="KW-1185">Reference proteome</keyword>
<keyword evidence="1" id="KW-0732">Signal</keyword>
<accession>A0A9P7R4Y2</accession>
<sequence length="229" mass="24758">MLLTTLLPLSLSLLLLPSTLAKPILLTHRATEDAPLNATSIIATTAPKSTSCDGVTTFADECATASHVASYLPQAFQKYNVTTKGEMAALLSLMAFETGDFRYNRNHFPEPGRPGQGTRNLQMAKYNLMYALSIPELKDKATEIAGGVTDGNSLTDDKKNQILELVMPDDYTWGSAAWFLTTQCDADVRENLAAGTVKGFTLYMDCIGTSGTEDRVAYWARAKGAFGLA</sequence>
<name>A0A9P7R4Y2_9PEZI</name>
<gene>
    <name evidence="2" type="ORF">JMJ77_013042</name>
</gene>
<evidence type="ECO:0000256" key="1">
    <source>
        <dbReference type="SAM" id="SignalP"/>
    </source>
</evidence>
<feature type="signal peptide" evidence="1">
    <location>
        <begin position="1"/>
        <end position="21"/>
    </location>
</feature>
<evidence type="ECO:0000313" key="2">
    <source>
        <dbReference type="EMBL" id="KAG7050290.1"/>
    </source>
</evidence>
<dbReference type="SUPFAM" id="SSF53955">
    <property type="entry name" value="Lysozyme-like"/>
    <property type="match status" value="1"/>
</dbReference>
<dbReference type="AlphaFoldDB" id="A0A9P7R4Y2"/>
<evidence type="ECO:0000313" key="3">
    <source>
        <dbReference type="Proteomes" id="UP000699042"/>
    </source>
</evidence>
<protein>
    <recommendedName>
        <fullName evidence="4">Chitosanase</fullName>
    </recommendedName>
</protein>
<organism evidence="2 3">
    <name type="scientific">Colletotrichum scovillei</name>
    <dbReference type="NCBI Taxonomy" id="1209932"/>
    <lineage>
        <taxon>Eukaryota</taxon>
        <taxon>Fungi</taxon>
        <taxon>Dikarya</taxon>
        <taxon>Ascomycota</taxon>
        <taxon>Pezizomycotina</taxon>
        <taxon>Sordariomycetes</taxon>
        <taxon>Hypocreomycetidae</taxon>
        <taxon>Glomerellales</taxon>
        <taxon>Glomerellaceae</taxon>
        <taxon>Colletotrichum</taxon>
        <taxon>Colletotrichum acutatum species complex</taxon>
    </lineage>
</organism>